<dbReference type="InterPro" id="IPR050313">
    <property type="entry name" value="Carb_Metab_HTH_regulators"/>
</dbReference>
<dbReference type="PRINTS" id="PR00037">
    <property type="entry name" value="HTHLACR"/>
</dbReference>
<dbReference type="InterPro" id="IPR014036">
    <property type="entry name" value="DeoR-like_C"/>
</dbReference>
<evidence type="ECO:0000256" key="1">
    <source>
        <dbReference type="ARBA" id="ARBA00023015"/>
    </source>
</evidence>
<dbReference type="SMART" id="SM00420">
    <property type="entry name" value="HTH_DEOR"/>
    <property type="match status" value="1"/>
</dbReference>
<comment type="caution">
    <text evidence="4">The sequence shown here is derived from an EMBL/GenBank/DDBJ whole genome shotgun (WGS) entry which is preliminary data.</text>
</comment>
<evidence type="ECO:0000256" key="2">
    <source>
        <dbReference type="ARBA" id="ARBA00023125"/>
    </source>
</evidence>
<evidence type="ECO:0000313" key="4">
    <source>
        <dbReference type="EMBL" id="PLT54712.1"/>
    </source>
</evidence>
<dbReference type="InterPro" id="IPR001034">
    <property type="entry name" value="DeoR_HTH"/>
</dbReference>
<dbReference type="InterPro" id="IPR018356">
    <property type="entry name" value="Tscrpt_reg_HTH_DeoR_CS"/>
</dbReference>
<dbReference type="CDD" id="cd00090">
    <property type="entry name" value="HTH_ARSR"/>
    <property type="match status" value="1"/>
</dbReference>
<protein>
    <submittedName>
        <fullName evidence="4">DeoR family transcriptional regulator</fullName>
    </submittedName>
</protein>
<gene>
    <name evidence="4" type="ORF">CDL18_09050</name>
</gene>
<dbReference type="PANTHER" id="PTHR30363:SF44">
    <property type="entry name" value="AGA OPERON TRANSCRIPTIONAL REPRESSOR-RELATED"/>
    <property type="match status" value="1"/>
</dbReference>
<reference evidence="4 5" key="1">
    <citation type="journal article" date="2017" name="Genome Med.">
        <title>A novel Ruminococcus gnavus clade enriched in inflammatory bowel disease patients.</title>
        <authorList>
            <person name="Hall A.B."/>
            <person name="Yassour M."/>
            <person name="Sauk J."/>
            <person name="Garner A."/>
            <person name="Jiang X."/>
            <person name="Arthur T."/>
            <person name="Lagoudas G.K."/>
            <person name="Vatanen T."/>
            <person name="Fornelos N."/>
            <person name="Wilson R."/>
            <person name="Bertha M."/>
            <person name="Cohen M."/>
            <person name="Garber J."/>
            <person name="Khalili H."/>
            <person name="Gevers D."/>
            <person name="Ananthakrishnan A.N."/>
            <person name="Kugathasan S."/>
            <person name="Lander E.S."/>
            <person name="Blainey P."/>
            <person name="Vlamakis H."/>
            <person name="Xavier R.J."/>
            <person name="Huttenhower C."/>
        </authorList>
    </citation>
    <scope>NUCLEOTIDE SEQUENCE [LARGE SCALE GENOMIC DNA]</scope>
    <source>
        <strain evidence="4 5">RJX1118</strain>
    </source>
</reference>
<dbReference type="EMBL" id="NIHM01000011">
    <property type="protein sequence ID" value="PLT54712.1"/>
    <property type="molecule type" value="Genomic_DNA"/>
</dbReference>
<keyword evidence="1" id="KW-0805">Transcription regulation</keyword>
<sequence>MAGRERLEKIRQIIQSEKKITVSELSKQCGVTEETIRRDLDKLEADGIVTRVHGGAIWNEGTRKEGMHFYRRLSRHLKEKQEIARKASVVLEGKYTIIADSSSTVAEALKLLPESPDVTIVTNSTEVFHEFQQSAFQIISTGGEFNKKSLSLQGQLAKSNIAKYNVHLALISCKGLSLEKGVLDSNEEEAEIKKAMLTQAEEVALLVDSSKFGQSAFVSLIDLEKVNYIITDKCPAREWVEYCETQGIQLIC</sequence>
<dbReference type="GO" id="GO:0003677">
    <property type="term" value="F:DNA binding"/>
    <property type="evidence" value="ECO:0007669"/>
    <property type="project" value="UniProtKB-KW"/>
</dbReference>
<dbReference type="RefSeq" id="WP_101879738.1">
    <property type="nucleotide sequence ID" value="NZ_JANFXP010000005.1"/>
</dbReference>
<accession>A0A2N5NHJ2</accession>
<evidence type="ECO:0000256" key="3">
    <source>
        <dbReference type="ARBA" id="ARBA00023163"/>
    </source>
</evidence>
<dbReference type="SUPFAM" id="SSF100950">
    <property type="entry name" value="NagB/RpiA/CoA transferase-like"/>
    <property type="match status" value="1"/>
</dbReference>
<keyword evidence="2" id="KW-0238">DNA-binding</keyword>
<dbReference type="AlphaFoldDB" id="A0A2N5NHJ2"/>
<proteinExistence type="predicted"/>
<dbReference type="InterPro" id="IPR011991">
    <property type="entry name" value="ArsR-like_HTH"/>
</dbReference>
<evidence type="ECO:0000313" key="5">
    <source>
        <dbReference type="Proteomes" id="UP000234849"/>
    </source>
</evidence>
<dbReference type="PROSITE" id="PS00894">
    <property type="entry name" value="HTH_DEOR_1"/>
    <property type="match status" value="1"/>
</dbReference>
<dbReference type="InterPro" id="IPR037171">
    <property type="entry name" value="NagB/RpiA_transferase-like"/>
</dbReference>
<dbReference type="GO" id="GO:0003700">
    <property type="term" value="F:DNA-binding transcription factor activity"/>
    <property type="evidence" value="ECO:0007669"/>
    <property type="project" value="InterPro"/>
</dbReference>
<dbReference type="Gene3D" id="1.10.10.10">
    <property type="entry name" value="Winged helix-like DNA-binding domain superfamily/Winged helix DNA-binding domain"/>
    <property type="match status" value="1"/>
</dbReference>
<dbReference type="InterPro" id="IPR036390">
    <property type="entry name" value="WH_DNA-bd_sf"/>
</dbReference>
<dbReference type="Pfam" id="PF00455">
    <property type="entry name" value="DeoRC"/>
    <property type="match status" value="1"/>
</dbReference>
<dbReference type="Pfam" id="PF08220">
    <property type="entry name" value="HTH_DeoR"/>
    <property type="match status" value="1"/>
</dbReference>
<dbReference type="SUPFAM" id="SSF46785">
    <property type="entry name" value="Winged helix' DNA-binding domain"/>
    <property type="match status" value="1"/>
</dbReference>
<organism evidence="4 5">
    <name type="scientific">Mediterraneibacter gnavus</name>
    <name type="common">Ruminococcus gnavus</name>
    <dbReference type="NCBI Taxonomy" id="33038"/>
    <lineage>
        <taxon>Bacteria</taxon>
        <taxon>Bacillati</taxon>
        <taxon>Bacillota</taxon>
        <taxon>Clostridia</taxon>
        <taxon>Lachnospirales</taxon>
        <taxon>Lachnospiraceae</taxon>
        <taxon>Mediterraneibacter</taxon>
    </lineage>
</organism>
<dbReference type="Proteomes" id="UP000234849">
    <property type="component" value="Unassembled WGS sequence"/>
</dbReference>
<dbReference type="SMART" id="SM01134">
    <property type="entry name" value="DeoRC"/>
    <property type="match status" value="1"/>
</dbReference>
<dbReference type="PANTHER" id="PTHR30363">
    <property type="entry name" value="HTH-TYPE TRANSCRIPTIONAL REGULATOR SRLR-RELATED"/>
    <property type="match status" value="1"/>
</dbReference>
<dbReference type="PROSITE" id="PS51000">
    <property type="entry name" value="HTH_DEOR_2"/>
    <property type="match status" value="1"/>
</dbReference>
<name>A0A2N5NHJ2_MEDGN</name>
<keyword evidence="3" id="KW-0804">Transcription</keyword>
<dbReference type="InterPro" id="IPR036388">
    <property type="entry name" value="WH-like_DNA-bd_sf"/>
</dbReference>